<gene>
    <name evidence="1" type="ORF">EBAPG3_007475</name>
</gene>
<evidence type="ECO:0000313" key="2">
    <source>
        <dbReference type="Proteomes" id="UP000012179"/>
    </source>
</evidence>
<organism evidence="1 2">
    <name type="scientific">Nitrosospira lacus</name>
    <dbReference type="NCBI Taxonomy" id="1288494"/>
    <lineage>
        <taxon>Bacteria</taxon>
        <taxon>Pseudomonadati</taxon>
        <taxon>Pseudomonadota</taxon>
        <taxon>Betaproteobacteria</taxon>
        <taxon>Nitrosomonadales</taxon>
        <taxon>Nitrosomonadaceae</taxon>
        <taxon>Nitrosospira</taxon>
    </lineage>
</organism>
<dbReference type="AlphaFoldDB" id="A0A1W6SPA6"/>
<dbReference type="Proteomes" id="UP000012179">
    <property type="component" value="Chromosome"/>
</dbReference>
<dbReference type="Pfam" id="PF05045">
    <property type="entry name" value="RgpF"/>
    <property type="match status" value="1"/>
</dbReference>
<accession>A0A1W6SPA6</accession>
<dbReference type="eggNOG" id="COG3754">
    <property type="taxonomic scope" value="Bacteria"/>
</dbReference>
<dbReference type="KEGG" id="nlc:EBAPG3_007475"/>
<reference evidence="1 2" key="1">
    <citation type="journal article" date="2015" name="Int. J. Syst. Evol. Microbiol.">
        <title>Nitrosospira lacus sp. nov., a psychrotolerant, ammonia-oxidizing bacterium from sandy lake sediment.</title>
        <authorList>
            <person name="Urakawa H."/>
            <person name="Garcia J.C."/>
            <person name="Nielsen J.L."/>
            <person name="Le V.Q."/>
            <person name="Kozlowski J.A."/>
            <person name="Stein L.Y."/>
            <person name="Lim C.K."/>
            <person name="Pommerening-Roser A."/>
            <person name="Martens-Habbena W."/>
            <person name="Stahl D.A."/>
            <person name="Klotz M.G."/>
        </authorList>
    </citation>
    <scope>NUCLEOTIDE SEQUENCE [LARGE SCALE GENOMIC DNA]</scope>
    <source>
        <strain evidence="1 2">APG3</strain>
    </source>
</reference>
<dbReference type="InterPro" id="IPR007739">
    <property type="entry name" value="RgpF"/>
</dbReference>
<keyword evidence="2" id="KW-1185">Reference proteome</keyword>
<dbReference type="EMBL" id="CP021106">
    <property type="protein sequence ID" value="ARO87625.1"/>
    <property type="molecule type" value="Genomic_DNA"/>
</dbReference>
<evidence type="ECO:0000313" key="1">
    <source>
        <dbReference type="EMBL" id="ARO87625.1"/>
    </source>
</evidence>
<protein>
    <submittedName>
        <fullName evidence="1">Lipopolysaccharide biosynthesis protein</fullName>
    </submittedName>
</protein>
<name>A0A1W6SPA6_9PROT</name>
<sequence length="290" mass="33022">MFHFFTKNETCGRPRIKYSGGGSAAPDYDRPVCFFCSYDEESVVRKNVLHYLNELVQAGFNIVFISSSDTISDADLHKLSECCVRIIIRENRGHDFYGWKVGLQEYAQYQAHSALLLANDSVLGPLFSIGNIIARLENDDADIVGMTDCLHFYPHLQSYFLYCKKSVITSDEFIDFFDRVEVLGFKAAIVRKYEVGFSRLLGQRFNLSALYSLESILNRTPSPERPKNWIDTTFHLWRPLITEFKFPFLKKSILTRRGVPIEEILAALAESDSICNADILADGIVSPVSR</sequence>
<proteinExistence type="predicted"/>